<dbReference type="InterPro" id="IPR001842">
    <property type="entry name" value="Peptidase_M36"/>
</dbReference>
<evidence type="ECO:0000256" key="1">
    <source>
        <dbReference type="ARBA" id="ARBA00004613"/>
    </source>
</evidence>
<protein>
    <recommendedName>
        <fullName evidence="12">Extracellular metalloproteinase</fullName>
        <ecNumber evidence="12">3.4.24.-</ecNumber>
    </recommendedName>
    <alternativeName>
        <fullName evidence="12">Fungalysin</fullName>
    </alternativeName>
</protein>
<keyword evidence="7 11" id="KW-0862">Zinc</keyword>
<dbReference type="PRINTS" id="PR00999">
    <property type="entry name" value="FUNGALYSIN"/>
</dbReference>
<evidence type="ECO:0000313" key="14">
    <source>
        <dbReference type="Proteomes" id="UP000807306"/>
    </source>
</evidence>
<evidence type="ECO:0000256" key="6">
    <source>
        <dbReference type="ARBA" id="ARBA00022801"/>
    </source>
</evidence>
<feature type="binding site" evidence="11">
    <location>
        <position position="408"/>
    </location>
    <ligand>
        <name>Zn(2+)</name>
        <dbReference type="ChEBI" id="CHEBI:29105"/>
        <note>catalytic</note>
    </ligand>
</feature>
<feature type="binding site" evidence="11">
    <location>
        <position position="225"/>
    </location>
    <ligand>
        <name>Zn(2+)</name>
        <dbReference type="ChEBI" id="CHEBI:29105"/>
        <note>catalytic</note>
    </ligand>
</feature>
<dbReference type="GO" id="GO:0004222">
    <property type="term" value="F:metalloendopeptidase activity"/>
    <property type="evidence" value="ECO:0007669"/>
    <property type="project" value="InterPro"/>
</dbReference>
<dbReference type="AlphaFoldDB" id="A0A9P6EBN2"/>
<comment type="similarity">
    <text evidence="2 12">Belongs to the peptidase M36 family.</text>
</comment>
<evidence type="ECO:0000313" key="13">
    <source>
        <dbReference type="EMBL" id="KAF9525879.1"/>
    </source>
</evidence>
<keyword evidence="4 12" id="KW-0645">Protease</keyword>
<evidence type="ECO:0000256" key="11">
    <source>
        <dbReference type="PIRSR" id="PIRSR601842-2"/>
    </source>
</evidence>
<proteinExistence type="inferred from homology"/>
<dbReference type="Proteomes" id="UP000807306">
    <property type="component" value="Unassembled WGS sequence"/>
</dbReference>
<evidence type="ECO:0000256" key="10">
    <source>
        <dbReference type="PIRSR" id="PIRSR601842-1"/>
    </source>
</evidence>
<evidence type="ECO:0000256" key="4">
    <source>
        <dbReference type="ARBA" id="ARBA00022670"/>
    </source>
</evidence>
<sequence>MASCSILFLFAHLSASLVLGHFIPGDKQSPVAIPPSCKFGPDASPVADLYEPLTRFETYGEGLDVPSSFIGDSLHTTAVAIVQDKLGLPDGQVIYTSGYSAETADYAYLKQSYNGVPFVNAVANLVLKSGKVVSFGSSFVDSTQATVASSYPSIKVNHAIRAAEHVYQGVYNQHPTKLEYYVQKDGLIALVYTVQIQNDDTDTWVEAYVDAHSGAVLGSTNFIAEAGYRVVPLERQSILDGSVFVKDPQDTDASPQGWHQEYDNIINETAGNNVVAFIKIPSETSKASEPDLVFQYLYDTLKDPEEDTNPDAARTNAFYVINSVHDIAYRYGFTEKSFNFQTNNFGKGGKEGDRVLMMVQNDEKYNNAVFGTPPDGQSGICKMFIWTKSDPYRDGDLDNSVIVHEMTHGITNRMTGGGTAKCLQSIESKGMGEGWSDILADWTEQTSAFTQDFTVGRYVTTKAGGTREYPYSVDPEVNPLKYSNLNKATGQHAAGQIWANILHNIYAALVKKHGYSTTARTNPNGKEGNVVFLHLLIDGLAGQPCYPKFADARDAWIQADENRYDGENKCLLWNKFASRGLGMDAKYDEKSGYIDGYDVPSDCKDA</sequence>
<comment type="caution">
    <text evidence="13">The sequence shown here is derived from an EMBL/GenBank/DDBJ whole genome shotgun (WGS) entry which is preliminary data.</text>
</comment>
<dbReference type="EMBL" id="MU157878">
    <property type="protein sequence ID" value="KAF9525879.1"/>
    <property type="molecule type" value="Genomic_DNA"/>
</dbReference>
<accession>A0A9P6EBN2</accession>
<feature type="chain" id="PRO_5040534980" description="Extracellular metalloproteinase" evidence="12">
    <location>
        <begin position="21"/>
        <end position="606"/>
    </location>
</feature>
<evidence type="ECO:0000256" key="9">
    <source>
        <dbReference type="ARBA" id="ARBA00023145"/>
    </source>
</evidence>
<dbReference type="CDD" id="cd09596">
    <property type="entry name" value="M36"/>
    <property type="match status" value="1"/>
</dbReference>
<dbReference type="Gene3D" id="1.10.390.10">
    <property type="entry name" value="Neutral Protease Domain 2"/>
    <property type="match status" value="1"/>
</dbReference>
<dbReference type="SUPFAM" id="SSF55486">
    <property type="entry name" value="Metalloproteases ('zincins'), catalytic domain"/>
    <property type="match status" value="1"/>
</dbReference>
<evidence type="ECO:0000256" key="5">
    <source>
        <dbReference type="ARBA" id="ARBA00022723"/>
    </source>
</evidence>
<evidence type="ECO:0000256" key="8">
    <source>
        <dbReference type="ARBA" id="ARBA00023049"/>
    </source>
</evidence>
<dbReference type="Gene3D" id="3.10.170.10">
    <property type="match status" value="1"/>
</dbReference>
<reference evidence="13" key="1">
    <citation type="submission" date="2020-11" db="EMBL/GenBank/DDBJ databases">
        <authorList>
            <consortium name="DOE Joint Genome Institute"/>
            <person name="Ahrendt S."/>
            <person name="Riley R."/>
            <person name="Andreopoulos W."/>
            <person name="Labutti K."/>
            <person name="Pangilinan J."/>
            <person name="Ruiz-Duenas F.J."/>
            <person name="Barrasa J.M."/>
            <person name="Sanchez-Garcia M."/>
            <person name="Camarero S."/>
            <person name="Miyauchi S."/>
            <person name="Serrano A."/>
            <person name="Linde D."/>
            <person name="Babiker R."/>
            <person name="Drula E."/>
            <person name="Ayuso-Fernandez I."/>
            <person name="Pacheco R."/>
            <person name="Padilla G."/>
            <person name="Ferreira P."/>
            <person name="Barriuso J."/>
            <person name="Kellner H."/>
            <person name="Castanera R."/>
            <person name="Alfaro M."/>
            <person name="Ramirez L."/>
            <person name="Pisabarro A.G."/>
            <person name="Kuo A."/>
            <person name="Tritt A."/>
            <person name="Lipzen A."/>
            <person name="He G."/>
            <person name="Yan M."/>
            <person name="Ng V."/>
            <person name="Cullen D."/>
            <person name="Martin F."/>
            <person name="Rosso M.-N."/>
            <person name="Henrissat B."/>
            <person name="Hibbett D."/>
            <person name="Martinez A.T."/>
            <person name="Grigoriev I.V."/>
        </authorList>
    </citation>
    <scope>NUCLEOTIDE SEQUENCE</scope>
    <source>
        <strain evidence="13">CBS 506.95</strain>
    </source>
</reference>
<dbReference type="EC" id="3.4.24.-" evidence="12"/>
<dbReference type="InterPro" id="IPR050371">
    <property type="entry name" value="Fungal_virulence_M36"/>
</dbReference>
<keyword evidence="3 12" id="KW-0964">Secreted</keyword>
<evidence type="ECO:0000256" key="3">
    <source>
        <dbReference type="ARBA" id="ARBA00022525"/>
    </source>
</evidence>
<dbReference type="GO" id="GO:0008270">
    <property type="term" value="F:zinc ion binding"/>
    <property type="evidence" value="ECO:0007669"/>
    <property type="project" value="InterPro"/>
</dbReference>
<dbReference type="GO" id="GO:0006508">
    <property type="term" value="P:proteolysis"/>
    <property type="evidence" value="ECO:0007669"/>
    <property type="project" value="UniProtKB-KW"/>
</dbReference>
<dbReference type="Pfam" id="PF02128">
    <property type="entry name" value="Peptidase_M36"/>
    <property type="match status" value="1"/>
</dbReference>
<comment type="cofactor">
    <cofactor evidence="11">
        <name>Zn(2+)</name>
        <dbReference type="ChEBI" id="CHEBI:29105"/>
    </cofactor>
    <text evidence="11">Binds 1 zinc ion per subunit.</text>
</comment>
<dbReference type="GO" id="GO:0005615">
    <property type="term" value="C:extracellular space"/>
    <property type="evidence" value="ECO:0007669"/>
    <property type="project" value="InterPro"/>
</dbReference>
<feature type="binding site" evidence="11">
    <location>
        <position position="433"/>
    </location>
    <ligand>
        <name>Zn(2+)</name>
        <dbReference type="ChEBI" id="CHEBI:29105"/>
        <note>catalytic</note>
    </ligand>
</feature>
<keyword evidence="14" id="KW-1185">Reference proteome</keyword>
<gene>
    <name evidence="13" type="ORF">CPB83DRAFT_858784</name>
</gene>
<dbReference type="PANTHER" id="PTHR33478">
    <property type="entry name" value="EXTRACELLULAR METALLOPROTEINASE MEP"/>
    <property type="match status" value="1"/>
</dbReference>
<name>A0A9P6EBN2_9AGAR</name>
<feature type="binding site" evidence="11">
    <location>
        <position position="404"/>
    </location>
    <ligand>
        <name>Zn(2+)</name>
        <dbReference type="ChEBI" id="CHEBI:29105"/>
        <note>catalytic</note>
    </ligand>
</feature>
<feature type="active site" evidence="10">
    <location>
        <position position="405"/>
    </location>
</feature>
<evidence type="ECO:0000256" key="7">
    <source>
        <dbReference type="ARBA" id="ARBA00022833"/>
    </source>
</evidence>
<keyword evidence="12" id="KW-0732">Signal</keyword>
<dbReference type="InterPro" id="IPR027268">
    <property type="entry name" value="Peptidase_M4/M1_CTD_sf"/>
</dbReference>
<keyword evidence="9 12" id="KW-0865">Zymogen</keyword>
<dbReference type="OrthoDB" id="3227768at2759"/>
<keyword evidence="5 11" id="KW-0479">Metal-binding</keyword>
<evidence type="ECO:0000256" key="12">
    <source>
        <dbReference type="RuleBase" id="RU364017"/>
    </source>
</evidence>
<dbReference type="PANTHER" id="PTHR33478:SF1">
    <property type="entry name" value="EXTRACELLULAR METALLOPROTEINASE MEP"/>
    <property type="match status" value="1"/>
</dbReference>
<evidence type="ECO:0000256" key="2">
    <source>
        <dbReference type="ARBA" id="ARBA00006006"/>
    </source>
</evidence>
<comment type="subcellular location">
    <subcellularLocation>
        <location evidence="1 12">Secreted</location>
    </subcellularLocation>
</comment>
<feature type="signal peptide" evidence="12">
    <location>
        <begin position="1"/>
        <end position="20"/>
    </location>
</feature>
<keyword evidence="8 12" id="KW-0482">Metalloprotease</keyword>
<keyword evidence="6 12" id="KW-0378">Hydrolase</keyword>
<organism evidence="13 14">
    <name type="scientific">Crepidotus variabilis</name>
    <dbReference type="NCBI Taxonomy" id="179855"/>
    <lineage>
        <taxon>Eukaryota</taxon>
        <taxon>Fungi</taxon>
        <taxon>Dikarya</taxon>
        <taxon>Basidiomycota</taxon>
        <taxon>Agaricomycotina</taxon>
        <taxon>Agaricomycetes</taxon>
        <taxon>Agaricomycetidae</taxon>
        <taxon>Agaricales</taxon>
        <taxon>Agaricineae</taxon>
        <taxon>Crepidotaceae</taxon>
        <taxon>Crepidotus</taxon>
    </lineage>
</organism>